<dbReference type="AlphaFoldDB" id="A0A6M3MH91"/>
<evidence type="ECO:0000259" key="6">
    <source>
        <dbReference type="PROSITE" id="PS51918"/>
    </source>
</evidence>
<dbReference type="Gene3D" id="3.80.30.20">
    <property type="entry name" value="tm_1862 like domain"/>
    <property type="match status" value="1"/>
</dbReference>
<dbReference type="InterPro" id="IPR051198">
    <property type="entry name" value="BchE-like"/>
</dbReference>
<sequence>MKIAFVTLPRTHGFALTEDCCWGLTRARYLPAALLASASQVESSFFFDLSIEPPENLELLKPDLIVYSLFPYLPTIAGLLHSIMSKVCEGVPKIVLAVPPGYMEDYARLEPNPFCVVYSEPEAVFSDFHVTSKEELVEWRSGSRGTAWVDETGLHRTEPLRTCIHAIKGTDWELVPPSYWFHYDRVIYQISRGCPWRCNFCVWGGSTVTDLTFRMRPAEQVASDLTKLRETASRYMYGVAAIPLQTLSAQLTTDSRWIQEYHALMEDRPYPFQGNINLREVTEEKLELLSQAGMNLFFAGLEGLTDPLLRRMNKPHSFEDVIESIRILNESGVNYSLKLISGGYGETQSEIRECLDNIEIMRRRGIGHSKIVMGGPIVYYKGTVIAENPPEELAYDMRHKGLRQRYIHADEWITVRRKLRDYNLLDRVNSDYPVRRLKRPI</sequence>
<keyword evidence="4" id="KW-0408">Iron</keyword>
<dbReference type="SFLD" id="SFLDG01082">
    <property type="entry name" value="B12-binding_domain_containing"/>
    <property type="match status" value="1"/>
</dbReference>
<dbReference type="SUPFAM" id="SSF102114">
    <property type="entry name" value="Radical SAM enzymes"/>
    <property type="match status" value="1"/>
</dbReference>
<dbReference type="SMART" id="SM00729">
    <property type="entry name" value="Elp3"/>
    <property type="match status" value="1"/>
</dbReference>
<dbReference type="PANTHER" id="PTHR43409:SF4">
    <property type="entry name" value="RADICAL SAM SUPERFAMILY PROTEIN"/>
    <property type="match status" value="1"/>
</dbReference>
<protein>
    <submittedName>
        <fullName evidence="8">Putative radical SAM superfamily protein</fullName>
    </submittedName>
</protein>
<dbReference type="SFLD" id="SFLDS00029">
    <property type="entry name" value="Radical_SAM"/>
    <property type="match status" value="1"/>
</dbReference>
<dbReference type="EMBL" id="MT143889">
    <property type="protein sequence ID" value="QJB04746.1"/>
    <property type="molecule type" value="Genomic_DNA"/>
</dbReference>
<evidence type="ECO:0000256" key="2">
    <source>
        <dbReference type="ARBA" id="ARBA00022691"/>
    </source>
</evidence>
<reference evidence="8" key="1">
    <citation type="submission" date="2020-03" db="EMBL/GenBank/DDBJ databases">
        <title>The deep terrestrial virosphere.</title>
        <authorList>
            <person name="Holmfeldt K."/>
            <person name="Nilsson E."/>
            <person name="Simone D."/>
            <person name="Lopez-Fernandez M."/>
            <person name="Wu X."/>
            <person name="de Brujin I."/>
            <person name="Lundin D."/>
            <person name="Andersson A."/>
            <person name="Bertilsson S."/>
            <person name="Dopson M."/>
        </authorList>
    </citation>
    <scope>NUCLEOTIDE SEQUENCE</scope>
    <source>
        <strain evidence="7">MM171A00331</strain>
        <strain evidence="8">MM171B00210</strain>
    </source>
</reference>
<evidence type="ECO:0000256" key="3">
    <source>
        <dbReference type="ARBA" id="ARBA00022723"/>
    </source>
</evidence>
<organism evidence="8">
    <name type="scientific">viral metagenome</name>
    <dbReference type="NCBI Taxonomy" id="1070528"/>
    <lineage>
        <taxon>unclassified sequences</taxon>
        <taxon>metagenomes</taxon>
        <taxon>organismal metagenomes</taxon>
    </lineage>
</organism>
<dbReference type="CDD" id="cd01335">
    <property type="entry name" value="Radical_SAM"/>
    <property type="match status" value="1"/>
</dbReference>
<evidence type="ECO:0000256" key="4">
    <source>
        <dbReference type="ARBA" id="ARBA00023004"/>
    </source>
</evidence>
<dbReference type="EMBL" id="MT143697">
    <property type="protein sequence ID" value="QJB00622.1"/>
    <property type="molecule type" value="Genomic_DNA"/>
</dbReference>
<evidence type="ECO:0000313" key="8">
    <source>
        <dbReference type="EMBL" id="QJB04746.1"/>
    </source>
</evidence>
<evidence type="ECO:0000313" key="7">
    <source>
        <dbReference type="EMBL" id="QJB00622.1"/>
    </source>
</evidence>
<dbReference type="PROSITE" id="PS51918">
    <property type="entry name" value="RADICAL_SAM"/>
    <property type="match status" value="1"/>
</dbReference>
<dbReference type="GO" id="GO:0051536">
    <property type="term" value="F:iron-sulfur cluster binding"/>
    <property type="evidence" value="ECO:0007669"/>
    <property type="project" value="UniProtKB-KW"/>
</dbReference>
<feature type="domain" description="Radical SAM core" evidence="6">
    <location>
        <begin position="180"/>
        <end position="425"/>
    </location>
</feature>
<dbReference type="InterPro" id="IPR058240">
    <property type="entry name" value="rSAM_sf"/>
</dbReference>
<gene>
    <name evidence="7" type="ORF">MM171A00331_0039</name>
    <name evidence="8" type="ORF">MM171B00210_0057</name>
</gene>
<keyword evidence="5" id="KW-0411">Iron-sulfur</keyword>
<accession>A0A6M3MH91</accession>
<evidence type="ECO:0000256" key="1">
    <source>
        <dbReference type="ARBA" id="ARBA00001966"/>
    </source>
</evidence>
<dbReference type="GO" id="GO:0046872">
    <property type="term" value="F:metal ion binding"/>
    <property type="evidence" value="ECO:0007669"/>
    <property type="project" value="UniProtKB-KW"/>
</dbReference>
<dbReference type="Pfam" id="PF04055">
    <property type="entry name" value="Radical_SAM"/>
    <property type="match status" value="1"/>
</dbReference>
<dbReference type="InterPro" id="IPR006638">
    <property type="entry name" value="Elp3/MiaA/NifB-like_rSAM"/>
</dbReference>
<dbReference type="InterPro" id="IPR007197">
    <property type="entry name" value="rSAM"/>
</dbReference>
<keyword evidence="2" id="KW-0949">S-adenosyl-L-methionine</keyword>
<proteinExistence type="predicted"/>
<comment type="cofactor">
    <cofactor evidence="1">
        <name>[4Fe-4S] cluster</name>
        <dbReference type="ChEBI" id="CHEBI:49883"/>
    </cofactor>
</comment>
<keyword evidence="3" id="KW-0479">Metal-binding</keyword>
<dbReference type="GO" id="GO:0003824">
    <property type="term" value="F:catalytic activity"/>
    <property type="evidence" value="ECO:0007669"/>
    <property type="project" value="InterPro"/>
</dbReference>
<name>A0A6M3MH91_9ZZZZ</name>
<dbReference type="PANTHER" id="PTHR43409">
    <property type="entry name" value="ANAEROBIC MAGNESIUM-PROTOPORPHYRIN IX MONOMETHYL ESTER CYCLASE-RELATED"/>
    <property type="match status" value="1"/>
</dbReference>
<evidence type="ECO:0000256" key="5">
    <source>
        <dbReference type="ARBA" id="ARBA00023014"/>
    </source>
</evidence>
<dbReference type="InterPro" id="IPR023404">
    <property type="entry name" value="rSAM_horseshoe"/>
</dbReference>